<accession>A0A4D9CZK1</accession>
<feature type="compositionally biased region" description="Basic and acidic residues" evidence="2">
    <location>
        <begin position="123"/>
        <end position="134"/>
    </location>
</feature>
<dbReference type="EMBL" id="SDOX01000017">
    <property type="protein sequence ID" value="TFJ84811.1"/>
    <property type="molecule type" value="Genomic_DNA"/>
</dbReference>
<evidence type="ECO:0000313" key="3">
    <source>
        <dbReference type="EMBL" id="TFJ84811.1"/>
    </source>
</evidence>
<feature type="region of interest" description="Disordered" evidence="2">
    <location>
        <begin position="390"/>
        <end position="460"/>
    </location>
</feature>
<feature type="region of interest" description="Disordered" evidence="2">
    <location>
        <begin position="67"/>
        <end position="109"/>
    </location>
</feature>
<feature type="region of interest" description="Disordered" evidence="2">
    <location>
        <begin position="247"/>
        <end position="347"/>
    </location>
</feature>
<feature type="compositionally biased region" description="Basic and acidic residues" evidence="2">
    <location>
        <begin position="798"/>
        <end position="851"/>
    </location>
</feature>
<reference evidence="3 4" key="1">
    <citation type="submission" date="2019-01" db="EMBL/GenBank/DDBJ databases">
        <title>Nuclear Genome Assembly of the Microalgal Biofuel strain Nannochloropsis salina CCMP1776.</title>
        <authorList>
            <person name="Hovde B."/>
        </authorList>
    </citation>
    <scope>NUCLEOTIDE SEQUENCE [LARGE SCALE GENOMIC DNA]</scope>
    <source>
        <strain evidence="3 4">CCMP1776</strain>
    </source>
</reference>
<dbReference type="Proteomes" id="UP000355283">
    <property type="component" value="Unassembled WGS sequence"/>
</dbReference>
<feature type="compositionally biased region" description="Low complexity" evidence="2">
    <location>
        <begin position="770"/>
        <end position="785"/>
    </location>
</feature>
<feature type="region of interest" description="Disordered" evidence="2">
    <location>
        <begin position="123"/>
        <end position="217"/>
    </location>
</feature>
<dbReference type="OrthoDB" id="10491702at2759"/>
<feature type="region of interest" description="Disordered" evidence="2">
    <location>
        <begin position="732"/>
        <end position="938"/>
    </location>
</feature>
<feature type="compositionally biased region" description="Basic and acidic residues" evidence="2">
    <location>
        <begin position="588"/>
        <end position="602"/>
    </location>
</feature>
<feature type="region of interest" description="Disordered" evidence="2">
    <location>
        <begin position="1018"/>
        <end position="1042"/>
    </location>
</feature>
<feature type="region of interest" description="Disordered" evidence="2">
    <location>
        <begin position="1"/>
        <end position="51"/>
    </location>
</feature>
<dbReference type="AlphaFoldDB" id="A0A4D9CZK1"/>
<evidence type="ECO:0000256" key="1">
    <source>
        <dbReference type="SAM" id="Coils"/>
    </source>
</evidence>
<feature type="compositionally biased region" description="Basic and acidic residues" evidence="2">
    <location>
        <begin position="251"/>
        <end position="268"/>
    </location>
</feature>
<keyword evidence="4" id="KW-1185">Reference proteome</keyword>
<feature type="compositionally biased region" description="Acidic residues" evidence="2">
    <location>
        <begin position="79"/>
        <end position="88"/>
    </location>
</feature>
<comment type="caution">
    <text evidence="3">The sequence shown here is derived from an EMBL/GenBank/DDBJ whole genome shotgun (WGS) entry which is preliminary data.</text>
</comment>
<protein>
    <submittedName>
        <fullName evidence="3">Uncharacterized protein</fullName>
    </submittedName>
</protein>
<feature type="compositionally biased region" description="Basic and acidic residues" evidence="2">
    <location>
        <begin position="158"/>
        <end position="171"/>
    </location>
</feature>
<feature type="region of interest" description="Disordered" evidence="2">
    <location>
        <begin position="491"/>
        <end position="665"/>
    </location>
</feature>
<keyword evidence="1" id="KW-0175">Coiled coil</keyword>
<evidence type="ECO:0000256" key="2">
    <source>
        <dbReference type="SAM" id="MobiDB-lite"/>
    </source>
</evidence>
<sequence>MSSPLPPLVHTPHSNGAVSASFFTEDEEGSEEETSPHAKEVMEALSRSKTKDTNLPLLVPFLGKVEMQRERDESLLASEAEEEENEEESGGRERGRILRRRGRAKDASFEALVQAEMRRLKARLESRAEPRERSAMLASTEPGSRPGPGTGEGEDEPPEGRGARHLSELGHRSPVPGQTPSSSRVLPLAVSTGRGHRAPPLGTPSHPSPSSLSAPFLPPVTAKRLPIISPRFENGSKAFGRGLASLYASPADKEQQAAKRRAQRDYARALEQQILTSPQSRKHHQHYQRRSEPASPRDAGLRGSSTGKERPATEAVEGRLQQHHRRHGGILRMHEGPQAEEVTRKLRQQRREYAQALDEQLEEKRRQLEAAGMLVISPQTVRRFLREGVDHGIGEGEEEGEDKDALGMEKEMEEALGRLSLSSTARRPPGTGKGETKGRSQGDTATPPLPASGSRWWMDVEGDAGARLDSRREARTASEKKARYAAALREQILEKEGRRQQAVEARRREEGMGKPRAQARKLKQEEEDGPCQGPRGEALTPGTPAEPGSPSRLSRTRQRLVRDVYGPQTSPWGKEASSERTPSATGRNSHDGTDTRFRRDKMSVTPDVSAASKPAGETGDKGLVSPRSPGSTPLAPSPSPWPSHSTQESPALAAAGAPRPSFARHGALATSPSLIERLGERQAAALAQRRILEAQIEEKRSLQKALAAEQAAEEKRLEEQIQRARVLEAAVGQTSAVGRVKAQAQGKTRKEKDRPGPESMASSVLRGEEASTVAGSGPVAVSGVALDAHSPVSQGGEMKAREEAREVEPVREDGEARKRKKNESESERGALPRSGRKGEAGRGEGDGKEEMLSEEGSLDTDSILVAVPNPPSRGQTKKGVGAKERALRDSSRVEKDRAPECEVMPPKVLCTPPERLRSSPIPVLRPGGQGGAGRPEQQAHHVLGQAAVRALVYRGRGGWQDAAGGNGEDDEFIERAGPGLEGSLASESTLVYLSPEEERRIFEEHRREKEYWRRRLQKEEAPREVSHEGDGDISVNEVLKGSDRRSETRCNFEIHGNRKRASPPTLSPVTQLLVEEVDEVVAASLEGGEPFNGLDTAREVQFHAVGNRRQEESLAGMIGGKAGNNIGSGAEGLEAAWVKTEGGFSCGQNGRLAGDREAEGREDAAALRDISNIEHDGLIDAVIRKGP</sequence>
<name>A0A4D9CZK1_9STRA</name>
<evidence type="ECO:0000313" key="4">
    <source>
        <dbReference type="Proteomes" id="UP000355283"/>
    </source>
</evidence>
<feature type="compositionally biased region" description="Basic and acidic residues" evidence="2">
    <location>
        <begin position="491"/>
        <end position="513"/>
    </location>
</feature>
<feature type="compositionally biased region" description="Low complexity" evidence="2">
    <location>
        <begin position="199"/>
        <end position="215"/>
    </location>
</feature>
<gene>
    <name evidence="3" type="ORF">NSK_003843</name>
</gene>
<organism evidence="3 4">
    <name type="scientific">Nannochloropsis salina CCMP1776</name>
    <dbReference type="NCBI Taxonomy" id="1027361"/>
    <lineage>
        <taxon>Eukaryota</taxon>
        <taxon>Sar</taxon>
        <taxon>Stramenopiles</taxon>
        <taxon>Ochrophyta</taxon>
        <taxon>Eustigmatophyceae</taxon>
        <taxon>Eustigmatales</taxon>
        <taxon>Monodopsidaceae</taxon>
        <taxon>Microchloropsis</taxon>
        <taxon>Microchloropsis salina</taxon>
    </lineage>
</organism>
<feature type="compositionally biased region" description="Acidic residues" evidence="2">
    <location>
        <begin position="24"/>
        <end position="33"/>
    </location>
</feature>
<proteinExistence type="predicted"/>
<feature type="compositionally biased region" description="Basic and acidic residues" evidence="2">
    <location>
        <begin position="332"/>
        <end position="347"/>
    </location>
</feature>
<feature type="coiled-coil region" evidence="1">
    <location>
        <begin position="692"/>
        <end position="730"/>
    </location>
</feature>
<feature type="compositionally biased region" description="Basic and acidic residues" evidence="2">
    <location>
        <begin position="403"/>
        <end position="416"/>
    </location>
</feature>
<feature type="compositionally biased region" description="Basic and acidic residues" evidence="2">
    <location>
        <begin position="1018"/>
        <end position="1030"/>
    </location>
</feature>
<feature type="compositionally biased region" description="Basic and acidic residues" evidence="2">
    <location>
        <begin position="881"/>
        <end position="900"/>
    </location>
</feature>